<evidence type="ECO:0000256" key="10">
    <source>
        <dbReference type="ARBA" id="ARBA00022908"/>
    </source>
</evidence>
<feature type="region of interest" description="Disordered" evidence="16">
    <location>
        <begin position="268"/>
        <end position="287"/>
    </location>
</feature>
<dbReference type="GO" id="GO:0003887">
    <property type="term" value="F:DNA-directed DNA polymerase activity"/>
    <property type="evidence" value="ECO:0007669"/>
    <property type="project" value="UniProtKB-KW"/>
</dbReference>
<dbReference type="GO" id="GO:0003677">
    <property type="term" value="F:DNA binding"/>
    <property type="evidence" value="ECO:0007669"/>
    <property type="project" value="UniProtKB-KW"/>
</dbReference>
<dbReference type="InterPro" id="IPR001584">
    <property type="entry name" value="Integrase_cat-core"/>
</dbReference>
<evidence type="ECO:0000256" key="2">
    <source>
        <dbReference type="ARBA" id="ARBA00022679"/>
    </source>
</evidence>
<keyword evidence="13" id="KW-0238">DNA-binding</keyword>
<dbReference type="GO" id="GO:0006310">
    <property type="term" value="P:DNA recombination"/>
    <property type="evidence" value="ECO:0007669"/>
    <property type="project" value="UniProtKB-KW"/>
</dbReference>
<dbReference type="CDD" id="cd01647">
    <property type="entry name" value="RT_LTR"/>
    <property type="match status" value="1"/>
</dbReference>
<keyword evidence="2" id="KW-0808">Transferase</keyword>
<dbReference type="InterPro" id="IPR021109">
    <property type="entry name" value="Peptidase_aspartic_dom_sf"/>
</dbReference>
<evidence type="ECO:0000256" key="15">
    <source>
        <dbReference type="ARBA" id="ARBA00023268"/>
    </source>
</evidence>
<dbReference type="Gene3D" id="3.30.420.10">
    <property type="entry name" value="Ribonuclease H-like superfamily/Ribonuclease H"/>
    <property type="match status" value="2"/>
</dbReference>
<dbReference type="GO" id="GO:0004519">
    <property type="term" value="F:endonuclease activity"/>
    <property type="evidence" value="ECO:0007669"/>
    <property type="project" value="UniProtKB-KW"/>
</dbReference>
<dbReference type="FunFam" id="1.10.340.70:FF:000001">
    <property type="entry name" value="Retrovirus-related Pol polyprotein from transposon gypsy-like Protein"/>
    <property type="match status" value="1"/>
</dbReference>
<evidence type="ECO:0000256" key="4">
    <source>
        <dbReference type="ARBA" id="ARBA00022722"/>
    </source>
</evidence>
<evidence type="ECO:0000256" key="11">
    <source>
        <dbReference type="ARBA" id="ARBA00022918"/>
    </source>
</evidence>
<dbReference type="GO" id="GO:0046872">
    <property type="term" value="F:metal ion binding"/>
    <property type="evidence" value="ECO:0007669"/>
    <property type="project" value="UniProtKB-KW"/>
</dbReference>
<dbReference type="Gene3D" id="2.40.70.10">
    <property type="entry name" value="Acid Proteases"/>
    <property type="match status" value="1"/>
</dbReference>
<evidence type="ECO:0000256" key="6">
    <source>
        <dbReference type="ARBA" id="ARBA00022750"/>
    </source>
</evidence>
<dbReference type="CDD" id="cd00303">
    <property type="entry name" value="retropepsin_like"/>
    <property type="match status" value="1"/>
</dbReference>
<dbReference type="Pfam" id="PF24626">
    <property type="entry name" value="SH3_Tf2-1"/>
    <property type="match status" value="1"/>
</dbReference>
<dbReference type="InterPro" id="IPR041577">
    <property type="entry name" value="RT_RNaseH_2"/>
</dbReference>
<dbReference type="Pfam" id="PF03732">
    <property type="entry name" value="Retrotrans_gag"/>
    <property type="match status" value="1"/>
</dbReference>
<evidence type="ECO:0000256" key="16">
    <source>
        <dbReference type="SAM" id="MobiDB-lite"/>
    </source>
</evidence>
<organism evidence="18">
    <name type="scientific">Cucumis melo subsp. melo</name>
    <dbReference type="NCBI Taxonomy" id="412675"/>
    <lineage>
        <taxon>Eukaryota</taxon>
        <taxon>Viridiplantae</taxon>
        <taxon>Streptophyta</taxon>
        <taxon>Embryophyta</taxon>
        <taxon>Tracheophyta</taxon>
        <taxon>Spermatophyta</taxon>
        <taxon>Magnoliopsida</taxon>
        <taxon>eudicotyledons</taxon>
        <taxon>Gunneridae</taxon>
        <taxon>Pentapetalae</taxon>
        <taxon>rosids</taxon>
        <taxon>fabids</taxon>
        <taxon>Cucurbitales</taxon>
        <taxon>Cucurbitaceae</taxon>
        <taxon>Benincaseae</taxon>
        <taxon>Cucumis</taxon>
    </lineage>
</organism>
<keyword evidence="1" id="KW-0645">Protease</keyword>
<dbReference type="Gene3D" id="3.30.70.270">
    <property type="match status" value="1"/>
</dbReference>
<dbReference type="InterPro" id="IPR043502">
    <property type="entry name" value="DNA/RNA_pol_sf"/>
</dbReference>
<feature type="compositionally biased region" description="Acidic residues" evidence="16">
    <location>
        <begin position="72"/>
        <end position="81"/>
    </location>
</feature>
<keyword evidence="14" id="KW-0233">DNA recombination</keyword>
<keyword evidence="12" id="KW-0239">DNA-directed DNA polymerase</keyword>
<accession>E5GC18</accession>
<dbReference type="AlphaFoldDB" id="E5GC18"/>
<evidence type="ECO:0000259" key="17">
    <source>
        <dbReference type="PROSITE" id="PS50994"/>
    </source>
</evidence>
<name>E5GC18_CUCME</name>
<dbReference type="Pfam" id="PF00078">
    <property type="entry name" value="RVT_1"/>
    <property type="match status" value="1"/>
</dbReference>
<reference evidence="18" key="1">
    <citation type="journal article" date="2010" name="BMC Genomics">
        <title>Generation of a BAC-based physical map of the melon genome.</title>
        <authorList>
            <person name="Gonzalez V.M."/>
            <person name="Garcia-Mas J."/>
            <person name="Arus P."/>
            <person name="Puigdomenech P."/>
        </authorList>
    </citation>
    <scope>NUCLEOTIDE SEQUENCE</scope>
    <source>
        <tissue evidence="18">Young leaves</tissue>
    </source>
</reference>
<keyword evidence="8" id="KW-0378">Hydrolase</keyword>
<dbReference type="Gene3D" id="3.10.10.10">
    <property type="entry name" value="HIV Type 1 Reverse Transcriptase, subunit A, domain 1"/>
    <property type="match status" value="1"/>
</dbReference>
<dbReference type="FunFam" id="3.30.70.270:FF:000020">
    <property type="entry name" value="Transposon Tf2-6 polyprotein-like Protein"/>
    <property type="match status" value="1"/>
</dbReference>
<dbReference type="GO" id="GO:0004190">
    <property type="term" value="F:aspartic-type endopeptidase activity"/>
    <property type="evidence" value="ECO:0007669"/>
    <property type="project" value="UniProtKB-KW"/>
</dbReference>
<dbReference type="InterPro" id="IPR005162">
    <property type="entry name" value="Retrotrans_gag_dom"/>
</dbReference>
<proteinExistence type="predicted"/>
<keyword evidence="6" id="KW-0064">Aspartyl protease</keyword>
<dbReference type="EMBL" id="HM854783">
    <property type="protein sequence ID" value="ADN34016.1"/>
    <property type="molecule type" value="Genomic_DNA"/>
</dbReference>
<dbReference type="SUPFAM" id="SSF53098">
    <property type="entry name" value="Ribonuclease H-like"/>
    <property type="match status" value="1"/>
</dbReference>
<protein>
    <submittedName>
        <fullName evidence="18">Ty3-gypsy retrotransposon protein</fullName>
    </submittedName>
</protein>
<dbReference type="GO" id="GO:0006508">
    <property type="term" value="P:proteolysis"/>
    <property type="evidence" value="ECO:0007669"/>
    <property type="project" value="UniProtKB-KW"/>
</dbReference>
<evidence type="ECO:0000256" key="13">
    <source>
        <dbReference type="ARBA" id="ARBA00023125"/>
    </source>
</evidence>
<evidence type="ECO:0000256" key="5">
    <source>
        <dbReference type="ARBA" id="ARBA00022723"/>
    </source>
</evidence>
<evidence type="ECO:0000256" key="1">
    <source>
        <dbReference type="ARBA" id="ARBA00022670"/>
    </source>
</evidence>
<evidence type="ECO:0000256" key="3">
    <source>
        <dbReference type="ARBA" id="ARBA00022695"/>
    </source>
</evidence>
<dbReference type="InterPro" id="IPR012337">
    <property type="entry name" value="RNaseH-like_sf"/>
</dbReference>
<evidence type="ECO:0000256" key="12">
    <source>
        <dbReference type="ARBA" id="ARBA00022932"/>
    </source>
</evidence>
<sequence length="1185" mass="134540">MTQKMIEDRLTASEAEIEAIKQEVQRLPLLEKNLEKMHAMLSVIYEDRQRQTGGSKLTGISTGKRKVRNEEVTEEEGEEGETSLSVETEAGQKRFKFRKLEMPVFNVVSLEGRGMNWFRWAENRKWFRSWKELKERMYNRFRCRDYGTACARFLAIKQEGSVSEYLQKFEELSAPLPEMAEEVLEGTFTNGLDPRIRKEVFAMRVVGLEDLMEAAQLAEEKAEVTKGGPYPYPYSKEAAKTNLGSSPKTFGSPPTKMVTLAKKVVNQTSNSNTSQSHTVGGGGRREPSYRRWIDSKLQARKEKGLCYRCDKPFSKGHRCKNRELKLCVVADDLIDTEMSEEDNDGGMVEIGPIVELSLSSVVGLTAPGTSKIKGKVEDREVVVMIDCGATHNFISLRLVEEMQIATTETTQYGVIMGSGKAVQGKGMCTGVVVGLPGLTVVEDFLPLELGHLDMVLGMQWLPKQGAMTVDWRNLAMTFAVRDVKVMLRGDLSLTRMAISLKMLMKQWQPEDRGFLSLLQSSDTSQKEGWRFCVDYRALNRATVPDKFPIPMIDELLDELHGASIFSKIDLKSGYHQIRVRDEYVKKTAFQTHKGHYEFMVMPFGLTNAPTTFQALMNQVLAKGVEADRKKIRAMLEGPIPRNVRELRGFLGLTGYYRRFVANYGTIAAPLTRLTKKNFHWTTETTFAFEQLKTAMVTLPILALPDFQQPFELETDASGFGLGAVLSQNKRLIAYFSQKLSETVKEKSKALRYTLEQRELIPGIQKWLMKLMSFDFEIFYRAGPENKAADALSRIPGEAQLNAIAVPSILDVKVVEKEVQEDDKLKDIFEQLLKDPDSIPRYSIKQGRLFYKGRLVLPKTSSLLPTILHTFHDLVVGGHSGQLRTYKRIAAELYWEGMKNDIKIYVDQCPVCQQNKTQALSPAGLLQPLPIPSRIWEDISMDFIEGLPRSRTFDSVLVVVDQLSKYAHFVALRHPFSAKTVAVEFTKEIGTKLKRSTAYHPQTDGQTEVVNKCLELYLRCLCQDRSKTWSDKLAWAEYWYNTNYHASIKTTPYAVVYGQPPPPIISYGQGNTTPNDSVEFQLQTRDETLATLKRHLQHAQDQMKKFANVHRRDVVFDIEDWVYLKLQPYRQKSVAKRRCDKLSPKYFGPYMVMGRVGEVAYLLDLPDTAKIHPSLPRFSIKTSGGG</sequence>
<keyword evidence="15" id="KW-0511">Multifunctional enzyme</keyword>
<dbReference type="SUPFAM" id="SSF56672">
    <property type="entry name" value="DNA/RNA polymerases"/>
    <property type="match status" value="1"/>
</dbReference>
<dbReference type="PROSITE" id="PS50994">
    <property type="entry name" value="INTEGRASE"/>
    <property type="match status" value="1"/>
</dbReference>
<keyword evidence="10" id="KW-0229">DNA integration</keyword>
<dbReference type="InterPro" id="IPR036397">
    <property type="entry name" value="RNaseH_sf"/>
</dbReference>
<feature type="region of interest" description="Disordered" evidence="16">
    <location>
        <begin position="53"/>
        <end position="87"/>
    </location>
</feature>
<dbReference type="PANTHER" id="PTHR37984">
    <property type="entry name" value="PROTEIN CBG26694"/>
    <property type="match status" value="1"/>
</dbReference>
<dbReference type="InterPro" id="IPR050951">
    <property type="entry name" value="Retrovirus_Pol_polyprotein"/>
</dbReference>
<dbReference type="InterPro" id="IPR041588">
    <property type="entry name" value="Integrase_H2C2"/>
</dbReference>
<evidence type="ECO:0000256" key="14">
    <source>
        <dbReference type="ARBA" id="ARBA00023172"/>
    </source>
</evidence>
<dbReference type="GO" id="GO:0015074">
    <property type="term" value="P:DNA integration"/>
    <property type="evidence" value="ECO:0007669"/>
    <property type="project" value="UniProtKB-KW"/>
</dbReference>
<dbReference type="GO" id="GO:0003964">
    <property type="term" value="F:RNA-directed DNA polymerase activity"/>
    <property type="evidence" value="ECO:0007669"/>
    <property type="project" value="UniProtKB-KW"/>
</dbReference>
<dbReference type="InterPro" id="IPR043128">
    <property type="entry name" value="Rev_trsase/Diguanyl_cyclase"/>
</dbReference>
<dbReference type="PANTHER" id="PTHR37984:SF5">
    <property type="entry name" value="PROTEIN NYNRIN-LIKE"/>
    <property type="match status" value="1"/>
</dbReference>
<keyword evidence="5" id="KW-0479">Metal-binding</keyword>
<keyword evidence="4" id="KW-0540">Nuclease</keyword>
<dbReference type="InterPro" id="IPR056924">
    <property type="entry name" value="SH3_Tf2-1"/>
</dbReference>
<evidence type="ECO:0000256" key="7">
    <source>
        <dbReference type="ARBA" id="ARBA00022759"/>
    </source>
</evidence>
<dbReference type="Pfam" id="PF08284">
    <property type="entry name" value="RVP_2"/>
    <property type="match status" value="1"/>
</dbReference>
<evidence type="ECO:0000256" key="8">
    <source>
        <dbReference type="ARBA" id="ARBA00022801"/>
    </source>
</evidence>
<keyword evidence="3" id="KW-0548">Nucleotidyltransferase</keyword>
<feature type="domain" description="Integrase catalytic" evidence="17">
    <location>
        <begin position="957"/>
        <end position="1059"/>
    </location>
</feature>
<dbReference type="Gene3D" id="1.10.340.70">
    <property type="match status" value="1"/>
</dbReference>
<keyword evidence="7" id="KW-0255">Endonuclease</keyword>
<reference evidence="18" key="2">
    <citation type="journal article" date="2010" name="BMC Plant Biol.">
        <title>Sequencing of 6.7 Mb of the melon genome using a BAC pooling strategy.</title>
        <authorList>
            <person name="Gonzalez V.M."/>
            <person name="Benjak A."/>
            <person name="Henaff E.M."/>
            <person name="Mir G."/>
            <person name="Casacuberta J.M."/>
            <person name="Garcia-Mas J."/>
            <person name="Puigdomenech P."/>
        </authorList>
    </citation>
    <scope>NUCLEOTIDE SEQUENCE</scope>
    <source>
        <tissue evidence="18">Young leaves</tissue>
    </source>
</reference>
<keyword evidence="9" id="KW-0460">Magnesium</keyword>
<keyword evidence="11" id="KW-0695">RNA-directed DNA polymerase</keyword>
<dbReference type="SUPFAM" id="SSF50630">
    <property type="entry name" value="Acid proteases"/>
    <property type="match status" value="1"/>
</dbReference>
<dbReference type="Pfam" id="PF17919">
    <property type="entry name" value="RT_RNaseH_2"/>
    <property type="match status" value="1"/>
</dbReference>
<evidence type="ECO:0000256" key="9">
    <source>
        <dbReference type="ARBA" id="ARBA00022842"/>
    </source>
</evidence>
<dbReference type="Pfam" id="PF17921">
    <property type="entry name" value="Integrase_H2C2"/>
    <property type="match status" value="1"/>
</dbReference>
<dbReference type="FunFam" id="3.10.10.10:FF:000007">
    <property type="entry name" value="Retrovirus-related Pol polyprotein from transposon 17.6-like Protein"/>
    <property type="match status" value="1"/>
</dbReference>
<dbReference type="InterPro" id="IPR000477">
    <property type="entry name" value="RT_dom"/>
</dbReference>
<evidence type="ECO:0000313" key="18">
    <source>
        <dbReference type="EMBL" id="ADN34016.1"/>
    </source>
</evidence>
<feature type="compositionally biased region" description="Low complexity" evidence="16">
    <location>
        <begin position="268"/>
        <end position="278"/>
    </location>
</feature>